<evidence type="ECO:0000256" key="5">
    <source>
        <dbReference type="SAM" id="Phobius"/>
    </source>
</evidence>
<proteinExistence type="predicted"/>
<dbReference type="KEGG" id="aace:A0U92_15595"/>
<dbReference type="GO" id="GO:0003700">
    <property type="term" value="F:DNA-binding transcription factor activity"/>
    <property type="evidence" value="ECO:0007669"/>
    <property type="project" value="TreeGrafter"/>
</dbReference>
<keyword evidence="8" id="KW-1185">Reference proteome</keyword>
<organism evidence="7 8">
    <name type="scientific">Acetobacter aceti</name>
    <dbReference type="NCBI Taxonomy" id="435"/>
    <lineage>
        <taxon>Bacteria</taxon>
        <taxon>Pseudomonadati</taxon>
        <taxon>Pseudomonadota</taxon>
        <taxon>Alphaproteobacteria</taxon>
        <taxon>Acetobacterales</taxon>
        <taxon>Acetobacteraceae</taxon>
        <taxon>Acetobacter</taxon>
        <taxon>Acetobacter subgen. Acetobacter</taxon>
    </lineage>
</organism>
<keyword evidence="2 4" id="KW-0238">DNA-binding</keyword>
<dbReference type="GO" id="GO:0000976">
    <property type="term" value="F:transcription cis-regulatory region binding"/>
    <property type="evidence" value="ECO:0007669"/>
    <property type="project" value="TreeGrafter"/>
</dbReference>
<dbReference type="PROSITE" id="PS01081">
    <property type="entry name" value="HTH_TETR_1"/>
    <property type="match status" value="1"/>
</dbReference>
<evidence type="ECO:0000313" key="7">
    <source>
        <dbReference type="EMBL" id="AQS85947.1"/>
    </source>
</evidence>
<evidence type="ECO:0000256" key="3">
    <source>
        <dbReference type="ARBA" id="ARBA00023163"/>
    </source>
</evidence>
<accession>A0A1U9KJK2</accession>
<keyword evidence="5" id="KW-0812">Transmembrane</keyword>
<name>A0A1U9KJK2_ACEAC</name>
<dbReference type="InterPro" id="IPR036271">
    <property type="entry name" value="Tet_transcr_reg_TetR-rel_C_sf"/>
</dbReference>
<keyword evidence="5" id="KW-0472">Membrane</keyword>
<feature type="transmembrane region" description="Helical" evidence="5">
    <location>
        <begin position="97"/>
        <end position="118"/>
    </location>
</feature>
<keyword evidence="3" id="KW-0804">Transcription</keyword>
<sequence>MQDQDTCSPQQPGDASSAKREQILKGAHDIFAEHGYEGASMSVIARHAGVSKGTLYNYFENKAELFTAVVKQKAERDLPAAFRPVNADLPPRETLNALARSIIALIIAPTALALYRVIISEARHFPHLAETFWEHAPAICIDTLARWLTDRTEKKELNVPDPMFAAEQFYTLCQTRIITRRRFELPVSTTDADIDRIADATVTMFLAMYSAS</sequence>
<dbReference type="InterPro" id="IPR001647">
    <property type="entry name" value="HTH_TetR"/>
</dbReference>
<dbReference type="PROSITE" id="PS50977">
    <property type="entry name" value="HTH_TETR_2"/>
    <property type="match status" value="1"/>
</dbReference>
<dbReference type="InterPro" id="IPR023772">
    <property type="entry name" value="DNA-bd_HTH_TetR-type_CS"/>
</dbReference>
<dbReference type="Pfam" id="PF14246">
    <property type="entry name" value="TetR_C_7"/>
    <property type="match status" value="1"/>
</dbReference>
<feature type="domain" description="HTH tetR-type" evidence="6">
    <location>
        <begin position="17"/>
        <end position="77"/>
    </location>
</feature>
<evidence type="ECO:0000259" key="6">
    <source>
        <dbReference type="PROSITE" id="PS50977"/>
    </source>
</evidence>
<dbReference type="Gene3D" id="1.10.10.60">
    <property type="entry name" value="Homeodomain-like"/>
    <property type="match status" value="1"/>
</dbReference>
<dbReference type="PANTHER" id="PTHR30055">
    <property type="entry name" value="HTH-TYPE TRANSCRIPTIONAL REGULATOR RUTR"/>
    <property type="match status" value="1"/>
</dbReference>
<dbReference type="InterPro" id="IPR009057">
    <property type="entry name" value="Homeodomain-like_sf"/>
</dbReference>
<dbReference type="STRING" id="435.A0U92_15595"/>
<feature type="DNA-binding region" description="H-T-H motif" evidence="4">
    <location>
        <begin position="40"/>
        <end position="59"/>
    </location>
</feature>
<reference evidence="7 8" key="1">
    <citation type="submission" date="2016-03" db="EMBL/GenBank/DDBJ databases">
        <title>Acetic acid bacteria sequencing.</title>
        <authorList>
            <person name="Brandt J."/>
            <person name="Jakob F."/>
            <person name="Vogel R.F."/>
        </authorList>
    </citation>
    <scope>NUCLEOTIDE SEQUENCE [LARGE SCALE GENOMIC DNA]</scope>
    <source>
        <strain evidence="7 8">TMW2.1153</strain>
    </source>
</reference>
<protein>
    <submittedName>
        <fullName evidence="7">TetR family transcriptional regulator</fullName>
    </submittedName>
</protein>
<evidence type="ECO:0000313" key="8">
    <source>
        <dbReference type="Proteomes" id="UP000188937"/>
    </source>
</evidence>
<keyword evidence="5" id="KW-1133">Transmembrane helix</keyword>
<dbReference type="EMBL" id="CP014692">
    <property type="protein sequence ID" value="AQS85947.1"/>
    <property type="molecule type" value="Genomic_DNA"/>
</dbReference>
<dbReference type="OrthoDB" id="9816431at2"/>
<dbReference type="InterPro" id="IPR039536">
    <property type="entry name" value="TetR_C_Proteobacteria"/>
</dbReference>
<dbReference type="Pfam" id="PF00440">
    <property type="entry name" value="TetR_N"/>
    <property type="match status" value="1"/>
</dbReference>
<dbReference type="SUPFAM" id="SSF46689">
    <property type="entry name" value="Homeodomain-like"/>
    <property type="match status" value="1"/>
</dbReference>
<evidence type="ECO:0000256" key="1">
    <source>
        <dbReference type="ARBA" id="ARBA00023015"/>
    </source>
</evidence>
<dbReference type="AlphaFoldDB" id="A0A1U9KJK2"/>
<keyword evidence="1" id="KW-0805">Transcription regulation</keyword>
<dbReference type="Gene3D" id="1.10.357.10">
    <property type="entry name" value="Tetracycline Repressor, domain 2"/>
    <property type="match status" value="1"/>
</dbReference>
<dbReference type="Proteomes" id="UP000188937">
    <property type="component" value="Chromosome"/>
</dbReference>
<evidence type="ECO:0000256" key="2">
    <source>
        <dbReference type="ARBA" id="ARBA00023125"/>
    </source>
</evidence>
<dbReference type="PRINTS" id="PR00455">
    <property type="entry name" value="HTHTETR"/>
</dbReference>
<dbReference type="eggNOG" id="COG1309">
    <property type="taxonomic scope" value="Bacteria"/>
</dbReference>
<dbReference type="FunFam" id="1.10.10.60:FF:000141">
    <property type="entry name" value="TetR family transcriptional regulator"/>
    <property type="match status" value="1"/>
</dbReference>
<gene>
    <name evidence="7" type="ORF">A0U92_15595</name>
</gene>
<dbReference type="RefSeq" id="WP_077813948.1">
    <property type="nucleotide sequence ID" value="NZ_CP014692.1"/>
</dbReference>
<dbReference type="InterPro" id="IPR050109">
    <property type="entry name" value="HTH-type_TetR-like_transc_reg"/>
</dbReference>
<dbReference type="SUPFAM" id="SSF48498">
    <property type="entry name" value="Tetracyclin repressor-like, C-terminal domain"/>
    <property type="match status" value="1"/>
</dbReference>
<dbReference type="PANTHER" id="PTHR30055:SF146">
    <property type="entry name" value="HTH-TYPE TRANSCRIPTIONAL DUAL REGULATOR CECR"/>
    <property type="match status" value="1"/>
</dbReference>
<evidence type="ECO:0000256" key="4">
    <source>
        <dbReference type="PROSITE-ProRule" id="PRU00335"/>
    </source>
</evidence>